<evidence type="ECO:0008006" key="4">
    <source>
        <dbReference type="Google" id="ProtNLM"/>
    </source>
</evidence>
<dbReference type="Proteomes" id="UP001208570">
    <property type="component" value="Unassembled WGS sequence"/>
</dbReference>
<protein>
    <recommendedName>
        <fullName evidence="4">CRAL-TRIO domain-containing protein</fullName>
    </recommendedName>
</protein>
<dbReference type="GO" id="GO:0019898">
    <property type="term" value="C:extrinsic component of membrane"/>
    <property type="evidence" value="ECO:0007669"/>
    <property type="project" value="TreeGrafter"/>
</dbReference>
<dbReference type="GO" id="GO:0005737">
    <property type="term" value="C:cytoplasm"/>
    <property type="evidence" value="ECO:0007669"/>
    <property type="project" value="TreeGrafter"/>
</dbReference>
<reference evidence="2" key="1">
    <citation type="journal article" date="2023" name="Mol. Biol. Evol.">
        <title>Third-Generation Sequencing Reveals the Adaptive Role of the Epigenome in Three Deep-Sea Polychaetes.</title>
        <authorList>
            <person name="Perez M."/>
            <person name="Aroh O."/>
            <person name="Sun Y."/>
            <person name="Lan Y."/>
            <person name="Juniper S.K."/>
            <person name="Young C.R."/>
            <person name="Angers B."/>
            <person name="Qian P.Y."/>
        </authorList>
    </citation>
    <scope>NUCLEOTIDE SEQUENCE</scope>
    <source>
        <strain evidence="2">P08H-3</strain>
    </source>
</reference>
<dbReference type="AlphaFoldDB" id="A0AAD9J990"/>
<evidence type="ECO:0000256" key="1">
    <source>
        <dbReference type="ARBA" id="ARBA00022658"/>
    </source>
</evidence>
<comment type="caution">
    <text evidence="2">The sequence shown here is derived from an EMBL/GenBank/DDBJ whole genome shotgun (WGS) entry which is preliminary data.</text>
</comment>
<accession>A0AAD9J990</accession>
<dbReference type="InterPro" id="IPR051336">
    <property type="entry name" value="RhoGEF_Guanine_NuclExch_SF"/>
</dbReference>
<sequence>FYCIQPYICLIPFCLRVFFQECFPHNIHVVYIIKPEKFWEKQKTSLGSAKYKFETTLTSVDSLTKAVHPSQLTAEFEGTMPYDNDKWIHIRMLLEEFMWKGVDLLNKFDKLREVLSNPELPDDIHGSQMRLQEHNHMKVRIDRAPVESLTLEGQTLLKTCDGYRQKVTGEWQGRRQFT</sequence>
<name>A0AAD9J990_9ANNE</name>
<dbReference type="GO" id="GO:0007411">
    <property type="term" value="P:axon guidance"/>
    <property type="evidence" value="ECO:0007669"/>
    <property type="project" value="TreeGrafter"/>
</dbReference>
<dbReference type="InterPro" id="IPR036865">
    <property type="entry name" value="CRAL-TRIO_dom_sf"/>
</dbReference>
<dbReference type="PANTHER" id="PTHR22826">
    <property type="entry name" value="RHO GUANINE EXCHANGE FACTOR-RELATED"/>
    <property type="match status" value="1"/>
</dbReference>
<gene>
    <name evidence="2" type="ORF">LSH36_478g00014</name>
</gene>
<evidence type="ECO:0000313" key="2">
    <source>
        <dbReference type="EMBL" id="KAK2148864.1"/>
    </source>
</evidence>
<organism evidence="2 3">
    <name type="scientific">Paralvinella palmiformis</name>
    <dbReference type="NCBI Taxonomy" id="53620"/>
    <lineage>
        <taxon>Eukaryota</taxon>
        <taxon>Metazoa</taxon>
        <taxon>Spiralia</taxon>
        <taxon>Lophotrochozoa</taxon>
        <taxon>Annelida</taxon>
        <taxon>Polychaeta</taxon>
        <taxon>Sedentaria</taxon>
        <taxon>Canalipalpata</taxon>
        <taxon>Terebellida</taxon>
        <taxon>Terebelliformia</taxon>
        <taxon>Alvinellidae</taxon>
        <taxon>Paralvinella</taxon>
    </lineage>
</organism>
<proteinExistence type="predicted"/>
<keyword evidence="1" id="KW-0344">Guanine-nucleotide releasing factor</keyword>
<dbReference type="PANTHER" id="PTHR22826:SF106">
    <property type="entry name" value="TRIO, ISOFORM A"/>
    <property type="match status" value="1"/>
</dbReference>
<feature type="non-terminal residue" evidence="2">
    <location>
        <position position="1"/>
    </location>
</feature>
<dbReference type="GO" id="GO:0005085">
    <property type="term" value="F:guanyl-nucleotide exchange factor activity"/>
    <property type="evidence" value="ECO:0007669"/>
    <property type="project" value="UniProtKB-KW"/>
</dbReference>
<dbReference type="SUPFAM" id="SSF52087">
    <property type="entry name" value="CRAL/TRIO domain"/>
    <property type="match status" value="1"/>
</dbReference>
<evidence type="ECO:0000313" key="3">
    <source>
        <dbReference type="Proteomes" id="UP001208570"/>
    </source>
</evidence>
<dbReference type="EMBL" id="JAODUP010000478">
    <property type="protein sequence ID" value="KAK2148864.1"/>
    <property type="molecule type" value="Genomic_DNA"/>
</dbReference>
<keyword evidence="3" id="KW-1185">Reference proteome</keyword>